<dbReference type="AlphaFoldDB" id="A0A2P2NJ22"/>
<protein>
    <submittedName>
        <fullName evidence="1">Uncharacterized protein</fullName>
    </submittedName>
</protein>
<reference evidence="1" key="1">
    <citation type="submission" date="2018-02" db="EMBL/GenBank/DDBJ databases">
        <title>Rhizophora mucronata_Transcriptome.</title>
        <authorList>
            <person name="Meera S.P."/>
            <person name="Sreeshan A."/>
            <person name="Augustine A."/>
        </authorList>
    </citation>
    <scope>NUCLEOTIDE SEQUENCE</scope>
    <source>
        <tissue evidence="1">Leaf</tissue>
    </source>
</reference>
<sequence>MVSIQCLYIRTHACSLQFFCWCFSQLISLWSN</sequence>
<evidence type="ECO:0000313" key="1">
    <source>
        <dbReference type="EMBL" id="MBX42488.1"/>
    </source>
</evidence>
<accession>A0A2P2NJ22</accession>
<organism evidence="1">
    <name type="scientific">Rhizophora mucronata</name>
    <name type="common">Asiatic mangrove</name>
    <dbReference type="NCBI Taxonomy" id="61149"/>
    <lineage>
        <taxon>Eukaryota</taxon>
        <taxon>Viridiplantae</taxon>
        <taxon>Streptophyta</taxon>
        <taxon>Embryophyta</taxon>
        <taxon>Tracheophyta</taxon>
        <taxon>Spermatophyta</taxon>
        <taxon>Magnoliopsida</taxon>
        <taxon>eudicotyledons</taxon>
        <taxon>Gunneridae</taxon>
        <taxon>Pentapetalae</taxon>
        <taxon>rosids</taxon>
        <taxon>fabids</taxon>
        <taxon>Malpighiales</taxon>
        <taxon>Rhizophoraceae</taxon>
        <taxon>Rhizophora</taxon>
    </lineage>
</organism>
<proteinExistence type="predicted"/>
<dbReference type="EMBL" id="GGEC01062004">
    <property type="protein sequence ID" value="MBX42488.1"/>
    <property type="molecule type" value="Transcribed_RNA"/>
</dbReference>
<name>A0A2P2NJ22_RHIMU</name>